<keyword evidence="1" id="KW-0732">Signal</keyword>
<dbReference type="Gene3D" id="3.40.50.1820">
    <property type="entry name" value="alpha/beta hydrolase"/>
    <property type="match status" value="1"/>
</dbReference>
<evidence type="ECO:0000313" key="2">
    <source>
        <dbReference type="EMBL" id="TCJ84463.1"/>
    </source>
</evidence>
<evidence type="ECO:0000256" key="1">
    <source>
        <dbReference type="SAM" id="SignalP"/>
    </source>
</evidence>
<evidence type="ECO:0000313" key="3">
    <source>
        <dbReference type="Proteomes" id="UP000294887"/>
    </source>
</evidence>
<dbReference type="RefSeq" id="WP_131906220.1">
    <property type="nucleotide sequence ID" value="NZ_BAAAFU010000006.1"/>
</dbReference>
<comment type="caution">
    <text evidence="2">The sequence shown here is derived from an EMBL/GenBank/DDBJ whole genome shotgun (WGS) entry which is preliminary data.</text>
</comment>
<reference evidence="2 3" key="1">
    <citation type="submission" date="2019-03" db="EMBL/GenBank/DDBJ databases">
        <title>Genomic Encyclopedia of Type Strains, Phase IV (KMG-IV): sequencing the most valuable type-strain genomes for metagenomic binning, comparative biology and taxonomic classification.</title>
        <authorList>
            <person name="Goeker M."/>
        </authorList>
    </citation>
    <scope>NUCLEOTIDE SEQUENCE [LARGE SCALE GENOMIC DNA]</scope>
    <source>
        <strain evidence="2 3">DSM 24830</strain>
    </source>
</reference>
<protein>
    <submittedName>
        <fullName evidence="2">Uncharacterized protein DUF3530</fullName>
    </submittedName>
</protein>
<accession>A0A4R1ETD3</accession>
<dbReference type="InterPro" id="IPR029058">
    <property type="entry name" value="AB_hydrolase_fold"/>
</dbReference>
<proteinExistence type="predicted"/>
<dbReference type="Pfam" id="PF12048">
    <property type="entry name" value="DUF3530"/>
    <property type="match status" value="2"/>
</dbReference>
<feature type="signal peptide" evidence="1">
    <location>
        <begin position="1"/>
        <end position="26"/>
    </location>
</feature>
<organism evidence="2 3">
    <name type="scientific">Cocleimonas flava</name>
    <dbReference type="NCBI Taxonomy" id="634765"/>
    <lineage>
        <taxon>Bacteria</taxon>
        <taxon>Pseudomonadati</taxon>
        <taxon>Pseudomonadota</taxon>
        <taxon>Gammaproteobacteria</taxon>
        <taxon>Thiotrichales</taxon>
        <taxon>Thiotrichaceae</taxon>
        <taxon>Cocleimonas</taxon>
    </lineage>
</organism>
<dbReference type="Proteomes" id="UP000294887">
    <property type="component" value="Unassembled WGS sequence"/>
</dbReference>
<dbReference type="SUPFAM" id="SSF53474">
    <property type="entry name" value="alpha/beta-Hydrolases"/>
    <property type="match status" value="1"/>
</dbReference>
<name>A0A4R1ETD3_9GAMM</name>
<dbReference type="AlphaFoldDB" id="A0A4R1ETD3"/>
<dbReference type="OrthoDB" id="9776279at2"/>
<keyword evidence="3" id="KW-1185">Reference proteome</keyword>
<feature type="chain" id="PRO_5020390716" evidence="1">
    <location>
        <begin position="27"/>
        <end position="278"/>
    </location>
</feature>
<dbReference type="InterPro" id="IPR022529">
    <property type="entry name" value="DUF3530"/>
</dbReference>
<gene>
    <name evidence="2" type="ORF">EV695_2420</name>
</gene>
<sequence>MRIRIINTLLISMLLVLSSMSFNVFAKAIVTKADLEREKRMAVEVEDAVLDGEVIFLEDTVNEGHAFMAIDMEAEAEESDKAEKGAVLILHGRGFHPNWEDAIYPLRTQLPVSGWRTLSLQMPVLEKSAKYYDYVPLFPQAAARIDMGITYLKQQGVKKIVILAHSCGAHMAMDWVRNQKGLLDESVIGYIGAGMGATDYKQKMAEPFPLAEMKVPVLDIYGDKDYPAVLRMAEGRLTDIKMAGNPKSSQVIVPGGDHYFKGKGNEVTAAVATWLNSL</sequence>
<dbReference type="EMBL" id="SMFQ01000004">
    <property type="protein sequence ID" value="TCJ84463.1"/>
    <property type="molecule type" value="Genomic_DNA"/>
</dbReference>